<dbReference type="EMBL" id="BAABRO010000001">
    <property type="protein sequence ID" value="GAA5504714.1"/>
    <property type="molecule type" value="Genomic_DNA"/>
</dbReference>
<evidence type="ECO:0008006" key="4">
    <source>
        <dbReference type="Google" id="ProtNLM"/>
    </source>
</evidence>
<gene>
    <name evidence="2" type="ORF">Rcae01_00153</name>
</gene>
<accession>A0ABP9VHL9</accession>
<organism evidence="2 3">
    <name type="scientific">Novipirellula caenicola</name>
    <dbReference type="NCBI Taxonomy" id="1536901"/>
    <lineage>
        <taxon>Bacteria</taxon>
        <taxon>Pseudomonadati</taxon>
        <taxon>Planctomycetota</taxon>
        <taxon>Planctomycetia</taxon>
        <taxon>Pirellulales</taxon>
        <taxon>Pirellulaceae</taxon>
        <taxon>Novipirellula</taxon>
    </lineage>
</organism>
<reference evidence="2 3" key="1">
    <citation type="submission" date="2024-02" db="EMBL/GenBank/DDBJ databases">
        <title>Rhodopirellula caenicola NBRC 110016.</title>
        <authorList>
            <person name="Ichikawa N."/>
            <person name="Katano-Makiyama Y."/>
            <person name="Hidaka K."/>
        </authorList>
    </citation>
    <scope>NUCLEOTIDE SEQUENCE [LARGE SCALE GENOMIC DNA]</scope>
    <source>
        <strain evidence="2 3">NBRC 110016</strain>
    </source>
</reference>
<name>A0ABP9VHL9_9BACT</name>
<dbReference type="RefSeq" id="WP_345681765.1">
    <property type="nucleotide sequence ID" value="NZ_BAABRO010000001.1"/>
</dbReference>
<evidence type="ECO:0000256" key="1">
    <source>
        <dbReference type="SAM" id="MobiDB-lite"/>
    </source>
</evidence>
<dbReference type="Proteomes" id="UP001416858">
    <property type="component" value="Unassembled WGS sequence"/>
</dbReference>
<protein>
    <recommendedName>
        <fullName evidence="4">HTH HARE-type domain-containing protein</fullName>
    </recommendedName>
</protein>
<proteinExistence type="predicted"/>
<feature type="region of interest" description="Disordered" evidence="1">
    <location>
        <begin position="55"/>
        <end position="76"/>
    </location>
</feature>
<evidence type="ECO:0000313" key="3">
    <source>
        <dbReference type="Proteomes" id="UP001416858"/>
    </source>
</evidence>
<evidence type="ECO:0000313" key="2">
    <source>
        <dbReference type="EMBL" id="GAA5504714.1"/>
    </source>
</evidence>
<comment type="caution">
    <text evidence="2">The sequence shown here is derived from an EMBL/GenBank/DDBJ whole genome shotgun (WGS) entry which is preliminary data.</text>
</comment>
<feature type="region of interest" description="Disordered" evidence="1">
    <location>
        <begin position="1"/>
        <end position="33"/>
    </location>
</feature>
<keyword evidence="3" id="KW-1185">Reference proteome</keyword>
<sequence>MTESEDHATPDAVSPEAVSPEAVSPEPTGPSKEELRLAMKAFRKRLKLTRLDDESRLGYGPMSSGQSSGVAAITPPDSYPKSVWQELANQGKLKREGGGLYSIVGS</sequence>